<organism evidence="1 2">
    <name type="scientific">Paxillus rubicundulus Ve08.2h10</name>
    <dbReference type="NCBI Taxonomy" id="930991"/>
    <lineage>
        <taxon>Eukaryota</taxon>
        <taxon>Fungi</taxon>
        <taxon>Dikarya</taxon>
        <taxon>Basidiomycota</taxon>
        <taxon>Agaricomycotina</taxon>
        <taxon>Agaricomycetes</taxon>
        <taxon>Agaricomycetidae</taxon>
        <taxon>Boletales</taxon>
        <taxon>Paxilineae</taxon>
        <taxon>Paxillaceae</taxon>
        <taxon>Paxillus</taxon>
    </lineage>
</organism>
<dbReference type="Proteomes" id="UP000054538">
    <property type="component" value="Unassembled WGS sequence"/>
</dbReference>
<feature type="non-terminal residue" evidence="1">
    <location>
        <position position="1"/>
    </location>
</feature>
<keyword evidence="2" id="KW-1185">Reference proteome</keyword>
<evidence type="ECO:0000313" key="2">
    <source>
        <dbReference type="Proteomes" id="UP000054538"/>
    </source>
</evidence>
<evidence type="ECO:0000313" key="1">
    <source>
        <dbReference type="EMBL" id="KIK75016.1"/>
    </source>
</evidence>
<dbReference type="AlphaFoldDB" id="A0A0D0CV87"/>
<protein>
    <submittedName>
        <fullName evidence="1">Uncharacterized protein</fullName>
    </submittedName>
</protein>
<gene>
    <name evidence="1" type="ORF">PAXRUDRAFT_174079</name>
</gene>
<dbReference type="HOGENOM" id="CLU_155624_2_1_1"/>
<dbReference type="EMBL" id="KN828404">
    <property type="protein sequence ID" value="KIK75016.1"/>
    <property type="molecule type" value="Genomic_DNA"/>
</dbReference>
<reference evidence="2" key="2">
    <citation type="submission" date="2015-01" db="EMBL/GenBank/DDBJ databases">
        <title>Evolutionary Origins and Diversification of the Mycorrhizal Mutualists.</title>
        <authorList>
            <consortium name="DOE Joint Genome Institute"/>
            <consortium name="Mycorrhizal Genomics Consortium"/>
            <person name="Kohler A."/>
            <person name="Kuo A."/>
            <person name="Nagy L.G."/>
            <person name="Floudas D."/>
            <person name="Copeland A."/>
            <person name="Barry K.W."/>
            <person name="Cichocki N."/>
            <person name="Veneault-Fourrey C."/>
            <person name="LaButti K."/>
            <person name="Lindquist E.A."/>
            <person name="Lipzen A."/>
            <person name="Lundell T."/>
            <person name="Morin E."/>
            <person name="Murat C."/>
            <person name="Riley R."/>
            <person name="Ohm R."/>
            <person name="Sun H."/>
            <person name="Tunlid A."/>
            <person name="Henrissat B."/>
            <person name="Grigoriev I.V."/>
            <person name="Hibbett D.S."/>
            <person name="Martin F."/>
        </authorList>
    </citation>
    <scope>NUCLEOTIDE SEQUENCE [LARGE SCALE GENOMIC DNA]</scope>
    <source>
        <strain evidence="2">Ve08.2h10</strain>
    </source>
</reference>
<reference evidence="1 2" key="1">
    <citation type="submission" date="2014-04" db="EMBL/GenBank/DDBJ databases">
        <authorList>
            <consortium name="DOE Joint Genome Institute"/>
            <person name="Kuo A."/>
            <person name="Kohler A."/>
            <person name="Jargeat P."/>
            <person name="Nagy L.G."/>
            <person name="Floudas D."/>
            <person name="Copeland A."/>
            <person name="Barry K.W."/>
            <person name="Cichocki N."/>
            <person name="Veneault-Fourrey C."/>
            <person name="LaButti K."/>
            <person name="Lindquist E.A."/>
            <person name="Lipzen A."/>
            <person name="Lundell T."/>
            <person name="Morin E."/>
            <person name="Murat C."/>
            <person name="Sun H."/>
            <person name="Tunlid A."/>
            <person name="Henrissat B."/>
            <person name="Grigoriev I.V."/>
            <person name="Hibbett D.S."/>
            <person name="Martin F."/>
            <person name="Nordberg H.P."/>
            <person name="Cantor M.N."/>
            <person name="Hua S.X."/>
        </authorList>
    </citation>
    <scope>NUCLEOTIDE SEQUENCE [LARGE SCALE GENOMIC DNA]</scope>
    <source>
        <strain evidence="1 2">Ve08.2h10</strain>
    </source>
</reference>
<dbReference type="InParanoid" id="A0A0D0CV87"/>
<dbReference type="OrthoDB" id="3250324at2759"/>
<accession>A0A0D0CV87</accession>
<sequence>LLLLFHQDLKDSQIPHHTKIHEDIINAWQQYFMVFQAELAISVEFIELTMS</sequence>
<name>A0A0D0CV87_9AGAM</name>
<proteinExistence type="predicted"/>